<dbReference type="InterPro" id="IPR052514">
    <property type="entry name" value="SAM-dependent_MTase"/>
</dbReference>
<reference evidence="2 3" key="1">
    <citation type="submission" date="2023-12" db="EMBL/GenBank/DDBJ databases">
        <title>Baltic Sea Cyanobacteria.</title>
        <authorList>
            <person name="Delbaje E."/>
            <person name="Fewer D.P."/>
            <person name="Shishido T.K."/>
        </authorList>
    </citation>
    <scope>NUCLEOTIDE SEQUENCE [LARGE SCALE GENOMIC DNA]</scope>
    <source>
        <strain evidence="2 3">UHCC 0281</strain>
    </source>
</reference>
<evidence type="ECO:0000259" key="1">
    <source>
        <dbReference type="Pfam" id="PF05050"/>
    </source>
</evidence>
<dbReference type="InterPro" id="IPR029063">
    <property type="entry name" value="SAM-dependent_MTases_sf"/>
</dbReference>
<comment type="caution">
    <text evidence="2">The sequence shown here is derived from an EMBL/GenBank/DDBJ whole genome shotgun (WGS) entry which is preliminary data.</text>
</comment>
<accession>A0ABU5SW76</accession>
<dbReference type="Pfam" id="PF05050">
    <property type="entry name" value="Methyltransf_21"/>
    <property type="match status" value="2"/>
</dbReference>
<sequence length="471" mass="52981">MAAEHDVDKIVREEFFSGHGIGVLVEVGAARPDYLSISASFRELGWKIIAVEPNPEFCAAHRALGHDVLQYAASDSEEDDASFFVVNSNAADYMGGSVSFESFSSLGIRGKYSELHETVKETTNIETIPVKVRRLDSILAAHEPDLKRIDILAIDVEGWELNVLRGLTLSRYRPKVIILESLFEDPEYVSYMNARGYKRWRRLEPNDVYVRHEPFWKKLKWPRRAVKAPSPPNQTVHSLRMRLDTREVIQSSMADGSYEPTQTAWARECLSEGDRFVDIGANFGWYTMLASTLVGQKGSVFAFEPSPVAAGIIAEAIEENALKNVTLVRAAVGDAVGHEQIYMPVNYSIHSPSVFQSGKDFTPLKVPLVKLDSYAPLADGIPIKLLKIDIEGYEPNALRGMRELAERGMIKNLFCEFNSGWLKRNATTPAQLLEQILSYGFEVHQKTSLQVHPELNGDPYELQDIWFRWSG</sequence>
<dbReference type="GO" id="GO:0008168">
    <property type="term" value="F:methyltransferase activity"/>
    <property type="evidence" value="ECO:0007669"/>
    <property type="project" value="UniProtKB-KW"/>
</dbReference>
<feature type="domain" description="Methyltransferase FkbM" evidence="1">
    <location>
        <begin position="26"/>
        <end position="198"/>
    </location>
</feature>
<keyword evidence="2" id="KW-0808">Transferase</keyword>
<keyword evidence="2" id="KW-0489">Methyltransferase</keyword>
<dbReference type="NCBIfam" id="TIGR01444">
    <property type="entry name" value="fkbM_fam"/>
    <property type="match status" value="2"/>
</dbReference>
<keyword evidence="3" id="KW-1185">Reference proteome</keyword>
<dbReference type="PANTHER" id="PTHR34203:SF13">
    <property type="entry name" value="EXPRESSED PROTEIN"/>
    <property type="match status" value="1"/>
</dbReference>
<dbReference type="InterPro" id="IPR006342">
    <property type="entry name" value="FkbM_mtfrase"/>
</dbReference>
<organism evidence="2 3">
    <name type="scientific">Cyanobium gracile UHCC 0281</name>
    <dbReference type="NCBI Taxonomy" id="3110309"/>
    <lineage>
        <taxon>Bacteria</taxon>
        <taxon>Bacillati</taxon>
        <taxon>Cyanobacteriota</taxon>
        <taxon>Cyanophyceae</taxon>
        <taxon>Synechococcales</taxon>
        <taxon>Prochlorococcaceae</taxon>
        <taxon>Cyanobium</taxon>
    </lineage>
</organism>
<evidence type="ECO:0000313" key="3">
    <source>
        <dbReference type="Proteomes" id="UP001302329"/>
    </source>
</evidence>
<feature type="domain" description="Methyltransferase FkbM" evidence="1">
    <location>
        <begin position="278"/>
        <end position="442"/>
    </location>
</feature>
<dbReference type="SUPFAM" id="SSF53335">
    <property type="entry name" value="S-adenosyl-L-methionine-dependent methyltransferases"/>
    <property type="match status" value="2"/>
</dbReference>
<dbReference type="EMBL" id="JAYGHY010000024">
    <property type="protein sequence ID" value="MEA5442683.1"/>
    <property type="molecule type" value="Genomic_DNA"/>
</dbReference>
<dbReference type="Gene3D" id="3.40.50.150">
    <property type="entry name" value="Vaccinia Virus protein VP39"/>
    <property type="match status" value="2"/>
</dbReference>
<protein>
    <submittedName>
        <fullName evidence="2">FkbM family methyltransferase</fullName>
    </submittedName>
</protein>
<dbReference type="Proteomes" id="UP001302329">
    <property type="component" value="Unassembled WGS sequence"/>
</dbReference>
<dbReference type="GO" id="GO:0032259">
    <property type="term" value="P:methylation"/>
    <property type="evidence" value="ECO:0007669"/>
    <property type="project" value="UniProtKB-KW"/>
</dbReference>
<gene>
    <name evidence="2" type="ORF">VB739_08985</name>
</gene>
<dbReference type="PANTHER" id="PTHR34203">
    <property type="entry name" value="METHYLTRANSFERASE, FKBM FAMILY PROTEIN"/>
    <property type="match status" value="1"/>
</dbReference>
<name>A0ABU5SW76_9CYAN</name>
<proteinExistence type="predicted"/>
<evidence type="ECO:0000313" key="2">
    <source>
        <dbReference type="EMBL" id="MEA5442683.1"/>
    </source>
</evidence>
<dbReference type="RefSeq" id="WP_323356732.1">
    <property type="nucleotide sequence ID" value="NZ_JAYGHY010000024.1"/>
</dbReference>